<evidence type="ECO:0000256" key="1">
    <source>
        <dbReference type="ARBA" id="ARBA00004370"/>
    </source>
</evidence>
<dbReference type="InterPro" id="IPR050515">
    <property type="entry name" value="Beta-lactam/transpept"/>
</dbReference>
<dbReference type="Pfam" id="PF03717">
    <property type="entry name" value="PBP_dimer"/>
    <property type="match status" value="1"/>
</dbReference>
<dbReference type="AlphaFoldDB" id="A0A3P3W9S1"/>
<dbReference type="RefSeq" id="WP_125018021.1">
    <property type="nucleotide sequence ID" value="NZ_RQVQ01000008.1"/>
</dbReference>
<dbReference type="Proteomes" id="UP000275719">
    <property type="component" value="Unassembled WGS sequence"/>
</dbReference>
<dbReference type="SMART" id="SM00740">
    <property type="entry name" value="PASTA"/>
    <property type="match status" value="1"/>
</dbReference>
<dbReference type="Gene3D" id="3.30.10.20">
    <property type="match status" value="1"/>
</dbReference>
<dbReference type="OrthoDB" id="9804124at2"/>
<name>A0A3P3W9S1_9FLAO</name>
<dbReference type="Gene3D" id="3.40.710.10">
    <property type="entry name" value="DD-peptidase/beta-lactamase superfamily"/>
    <property type="match status" value="1"/>
</dbReference>
<accession>A0A3P3W9S1</accession>
<protein>
    <submittedName>
        <fullName evidence="6">PASTA domain-containing protein</fullName>
    </submittedName>
</protein>
<keyword evidence="3 4" id="KW-0472">Membrane</keyword>
<dbReference type="SUPFAM" id="SSF56519">
    <property type="entry name" value="Penicillin binding protein dimerisation domain"/>
    <property type="match status" value="1"/>
</dbReference>
<dbReference type="GO" id="GO:0005886">
    <property type="term" value="C:plasma membrane"/>
    <property type="evidence" value="ECO:0007669"/>
    <property type="project" value="TreeGrafter"/>
</dbReference>
<feature type="transmembrane region" description="Helical" evidence="4">
    <location>
        <begin position="12"/>
        <end position="32"/>
    </location>
</feature>
<evidence type="ECO:0000256" key="4">
    <source>
        <dbReference type="SAM" id="Phobius"/>
    </source>
</evidence>
<dbReference type="InterPro" id="IPR005543">
    <property type="entry name" value="PASTA_dom"/>
</dbReference>
<dbReference type="GO" id="GO:0004180">
    <property type="term" value="F:carboxypeptidase activity"/>
    <property type="evidence" value="ECO:0007669"/>
    <property type="project" value="UniProtKB-KW"/>
</dbReference>
<keyword evidence="7" id="KW-1185">Reference proteome</keyword>
<sequence length="667" mass="74393">MGLANKNENNRAYLVFGFMLLICFGIFAKMSIIQFKDGEKWRSKADSLTIKDESIPANRGNIYSADGSLLATSIPKYTIYFDPFAPTDENFEKNIKPLSDSLAKFLKRKTSGQYESDFRRARSNKKRYLHIATKLSYTDYMRLKSFPLFNLGKNKGGMIIDQVNVREYPMGMIANRTIGYERINDDGSITRKGVEAAFTDYLTGKEGRRKVQKMSKRLWKPIGDENEIDPRDGLDIITTIDVYIQDIAHHALLKALEDFGAHHGTVIVMETETGHIKAISNLGLGENGSYSETINYAVVEKHDPGSTFKLASYLALLDEGKADTATIYDTHNGLVTFSGKRVRDSNNRGYGKISLARGFEVSSNTVVTQAVNEAFKDNPKEFTDKLESFGFNKPLGIDLLGEASSYIPVPGDRNWSKIALPWMAYGYGILVTPLQTLALYNAVANDGKMVKPQFVQEIRDVNNSVKVFETQVINPQIVKPQVVREMQDILKNVMKKKGGTGHRLYSTDFSMAGKTGTAQMNYGKSGGGMYYASSFVGYFPAEEPKYSCIVVIHRPTKGSYYGGDVAGPVFKRLAQKIFTDVPSIKEIKDIDKTLPEINKKYEKYYSTVKNTGNKMPNVVGLSPMDAIAILENLGVRVRTTGFGKVKSQSIQVGQTLDRTQTIILELS</sequence>
<dbReference type="PANTHER" id="PTHR30627:SF1">
    <property type="entry name" value="PEPTIDOGLYCAN D,D-TRANSPEPTIDASE FTSI"/>
    <property type="match status" value="1"/>
</dbReference>
<dbReference type="SUPFAM" id="SSF54184">
    <property type="entry name" value="Penicillin-binding protein 2x (pbp-2x), c-terminal domain"/>
    <property type="match status" value="1"/>
</dbReference>
<dbReference type="Gene3D" id="3.90.1310.10">
    <property type="entry name" value="Penicillin-binding protein 2a (Domain 2)"/>
    <property type="match status" value="1"/>
</dbReference>
<gene>
    <name evidence="6" type="ORF">EG240_04880</name>
</gene>
<evidence type="ECO:0000313" key="6">
    <source>
        <dbReference type="EMBL" id="RRJ91895.1"/>
    </source>
</evidence>
<reference evidence="6 7" key="1">
    <citation type="submission" date="2018-11" db="EMBL/GenBank/DDBJ databases">
        <title>Flavobacterium sp. nov., YIM 102701-2 draft genome.</title>
        <authorList>
            <person name="Li G."/>
            <person name="Jiang Y."/>
        </authorList>
    </citation>
    <scope>NUCLEOTIDE SEQUENCE [LARGE SCALE GENOMIC DNA]</scope>
    <source>
        <strain evidence="6 7">YIM 102701-2</strain>
    </source>
</reference>
<comment type="subcellular location">
    <subcellularLocation>
        <location evidence="1">Membrane</location>
    </subcellularLocation>
</comment>
<dbReference type="Pfam" id="PF00905">
    <property type="entry name" value="Transpeptidase"/>
    <property type="match status" value="1"/>
</dbReference>
<dbReference type="Gene3D" id="3.30.450.330">
    <property type="match status" value="1"/>
</dbReference>
<dbReference type="GO" id="GO:0071555">
    <property type="term" value="P:cell wall organization"/>
    <property type="evidence" value="ECO:0007669"/>
    <property type="project" value="TreeGrafter"/>
</dbReference>
<keyword evidence="4" id="KW-0812">Transmembrane</keyword>
<dbReference type="PANTHER" id="PTHR30627">
    <property type="entry name" value="PEPTIDOGLYCAN D,D-TRANSPEPTIDASE"/>
    <property type="match status" value="1"/>
</dbReference>
<feature type="domain" description="PASTA" evidence="5">
    <location>
        <begin position="609"/>
        <end position="667"/>
    </location>
</feature>
<organism evidence="6 7">
    <name type="scientific">Paenimyroides tangerinum</name>
    <dbReference type="NCBI Taxonomy" id="2488728"/>
    <lineage>
        <taxon>Bacteria</taxon>
        <taxon>Pseudomonadati</taxon>
        <taxon>Bacteroidota</taxon>
        <taxon>Flavobacteriia</taxon>
        <taxon>Flavobacteriales</taxon>
        <taxon>Flavobacteriaceae</taxon>
        <taxon>Paenimyroides</taxon>
    </lineage>
</organism>
<keyword evidence="2" id="KW-0378">Hydrolase</keyword>
<keyword evidence="2" id="KW-0121">Carboxypeptidase</keyword>
<dbReference type="CDD" id="cd06575">
    <property type="entry name" value="PASTA_Pbp2x-like_2"/>
    <property type="match status" value="1"/>
</dbReference>
<comment type="caution">
    <text evidence="6">The sequence shown here is derived from an EMBL/GenBank/DDBJ whole genome shotgun (WGS) entry which is preliminary data.</text>
</comment>
<dbReference type="InterPro" id="IPR001460">
    <property type="entry name" value="PCN-bd_Tpept"/>
</dbReference>
<dbReference type="SUPFAM" id="SSF56601">
    <property type="entry name" value="beta-lactamase/transpeptidase-like"/>
    <property type="match status" value="1"/>
</dbReference>
<dbReference type="EMBL" id="RQVQ01000008">
    <property type="protein sequence ID" value="RRJ91895.1"/>
    <property type="molecule type" value="Genomic_DNA"/>
</dbReference>
<evidence type="ECO:0000256" key="3">
    <source>
        <dbReference type="ARBA" id="ARBA00023136"/>
    </source>
</evidence>
<evidence type="ECO:0000259" key="5">
    <source>
        <dbReference type="PROSITE" id="PS51178"/>
    </source>
</evidence>
<proteinExistence type="predicted"/>
<evidence type="ECO:0000256" key="2">
    <source>
        <dbReference type="ARBA" id="ARBA00022645"/>
    </source>
</evidence>
<dbReference type="PROSITE" id="PS51178">
    <property type="entry name" value="PASTA"/>
    <property type="match status" value="1"/>
</dbReference>
<dbReference type="GO" id="GO:0008658">
    <property type="term" value="F:penicillin binding"/>
    <property type="evidence" value="ECO:0007669"/>
    <property type="project" value="InterPro"/>
</dbReference>
<dbReference type="Pfam" id="PF03793">
    <property type="entry name" value="PASTA"/>
    <property type="match status" value="1"/>
</dbReference>
<keyword evidence="4" id="KW-1133">Transmembrane helix</keyword>
<dbReference type="InterPro" id="IPR036138">
    <property type="entry name" value="PBP_dimer_sf"/>
</dbReference>
<evidence type="ECO:0000313" key="7">
    <source>
        <dbReference type="Proteomes" id="UP000275719"/>
    </source>
</evidence>
<dbReference type="InterPro" id="IPR012338">
    <property type="entry name" value="Beta-lactam/transpept-like"/>
</dbReference>
<dbReference type="InterPro" id="IPR005311">
    <property type="entry name" value="PBP_dimer"/>
</dbReference>
<keyword evidence="2" id="KW-0645">Protease</keyword>